<dbReference type="OrthoDB" id="1064791at2759"/>
<dbReference type="InterPro" id="IPR045174">
    <property type="entry name" value="Dof"/>
</dbReference>
<evidence type="ECO:0000256" key="6">
    <source>
        <dbReference type="ARBA" id="ARBA00023163"/>
    </source>
</evidence>
<keyword evidence="3 9" id="KW-0862">Zinc</keyword>
<evidence type="ECO:0000256" key="2">
    <source>
        <dbReference type="ARBA" id="ARBA00022771"/>
    </source>
</evidence>
<evidence type="ECO:0000313" key="12">
    <source>
        <dbReference type="EMBL" id="KAG2242998.1"/>
    </source>
</evidence>
<dbReference type="Pfam" id="PF02701">
    <property type="entry name" value="Zn_ribbon_Dof"/>
    <property type="match status" value="1"/>
</dbReference>
<evidence type="ECO:0000256" key="4">
    <source>
        <dbReference type="ARBA" id="ARBA00023015"/>
    </source>
</evidence>
<keyword evidence="4 9" id="KW-0805">Transcription regulation</keyword>
<keyword evidence="5 8" id="KW-0238">DNA-binding</keyword>
<dbReference type="AlphaFoldDB" id="A0A8X7P329"/>
<dbReference type="GO" id="GO:0003700">
    <property type="term" value="F:DNA-binding transcription factor activity"/>
    <property type="evidence" value="ECO:0007669"/>
    <property type="project" value="UniProtKB-UniRule"/>
</dbReference>
<dbReference type="GO" id="GO:0005634">
    <property type="term" value="C:nucleus"/>
    <property type="evidence" value="ECO:0007669"/>
    <property type="project" value="UniProtKB-SubCell"/>
</dbReference>
<evidence type="ECO:0000256" key="9">
    <source>
        <dbReference type="RuleBase" id="RU369094"/>
    </source>
</evidence>
<feature type="compositionally biased region" description="Polar residues" evidence="10">
    <location>
        <begin position="107"/>
        <end position="125"/>
    </location>
</feature>
<proteinExistence type="predicted"/>
<dbReference type="Proteomes" id="UP000886595">
    <property type="component" value="Unassembled WGS sequence"/>
</dbReference>
<keyword evidence="13" id="KW-1185">Reference proteome</keyword>
<dbReference type="GO" id="GO:0008270">
    <property type="term" value="F:zinc ion binding"/>
    <property type="evidence" value="ECO:0007669"/>
    <property type="project" value="UniProtKB-KW"/>
</dbReference>
<organism evidence="12 13">
    <name type="scientific">Brassica carinata</name>
    <name type="common">Ethiopian mustard</name>
    <name type="synonym">Abyssinian cabbage</name>
    <dbReference type="NCBI Taxonomy" id="52824"/>
    <lineage>
        <taxon>Eukaryota</taxon>
        <taxon>Viridiplantae</taxon>
        <taxon>Streptophyta</taxon>
        <taxon>Embryophyta</taxon>
        <taxon>Tracheophyta</taxon>
        <taxon>Spermatophyta</taxon>
        <taxon>Magnoliopsida</taxon>
        <taxon>eudicotyledons</taxon>
        <taxon>Gunneridae</taxon>
        <taxon>Pentapetalae</taxon>
        <taxon>rosids</taxon>
        <taxon>malvids</taxon>
        <taxon>Brassicales</taxon>
        <taxon>Brassicaceae</taxon>
        <taxon>Brassiceae</taxon>
        <taxon>Brassica</taxon>
    </lineage>
</organism>
<feature type="compositionally biased region" description="Basic residues" evidence="10">
    <location>
        <begin position="159"/>
        <end position="171"/>
    </location>
</feature>
<dbReference type="PANTHER" id="PTHR31992:SF141">
    <property type="entry name" value="DOF ZINC FINGER PROTEIN DOF1.4"/>
    <property type="match status" value="1"/>
</dbReference>
<comment type="function">
    <text evidence="9">Transcription factor that binds specifically to a 5'-AA[AG]G-3' consensus core sequence.</text>
</comment>
<accession>A0A8X7P329</accession>
<reference evidence="12 13" key="1">
    <citation type="submission" date="2020-02" db="EMBL/GenBank/DDBJ databases">
        <authorList>
            <person name="Ma Q."/>
            <person name="Huang Y."/>
            <person name="Song X."/>
            <person name="Pei D."/>
        </authorList>
    </citation>
    <scope>NUCLEOTIDE SEQUENCE [LARGE SCALE GENOMIC DNA]</scope>
    <source>
        <strain evidence="12">Sxm20200214</strain>
        <tissue evidence="12">Leaf</tissue>
    </source>
</reference>
<comment type="subcellular location">
    <subcellularLocation>
        <location evidence="8 9">Nucleus</location>
    </subcellularLocation>
</comment>
<gene>
    <name evidence="12" type="ORF">Bca52824_095166</name>
</gene>
<evidence type="ECO:0000256" key="5">
    <source>
        <dbReference type="ARBA" id="ARBA00023125"/>
    </source>
</evidence>
<name>A0A8X7P329_BRACI</name>
<evidence type="ECO:0000256" key="8">
    <source>
        <dbReference type="PROSITE-ProRule" id="PRU00071"/>
    </source>
</evidence>
<keyword evidence="2 8" id="KW-0863">Zinc-finger</keyword>
<evidence type="ECO:0000256" key="3">
    <source>
        <dbReference type="ARBA" id="ARBA00022833"/>
    </source>
</evidence>
<evidence type="ECO:0000256" key="10">
    <source>
        <dbReference type="SAM" id="MobiDB-lite"/>
    </source>
</evidence>
<feature type="region of interest" description="Disordered" evidence="10">
    <location>
        <begin position="100"/>
        <end position="171"/>
    </location>
</feature>
<keyword evidence="6 9" id="KW-0804">Transcription</keyword>
<feature type="compositionally biased region" description="Polar residues" evidence="10">
    <location>
        <begin position="133"/>
        <end position="149"/>
    </location>
</feature>
<feature type="domain" description="Dof-type" evidence="11">
    <location>
        <begin position="13"/>
        <end position="65"/>
    </location>
</feature>
<sequence>MDKLVSVKMPLRRMCPRCHSHNTKLCYINSLSQPCYTCKHCHRCWTHGWALRNIPIGGRGRNTKRPKIDQPSVSQVNSVENHFGSLPVVLALPARSAPPMDRMEISDGSSYQGYQDVGSNGANQEDPNKRNQKFNNTMNKNHNASTSGSREYPGTDHMIKKKKKKKKKNNV</sequence>
<dbReference type="PANTHER" id="PTHR31992">
    <property type="entry name" value="DOF ZINC FINGER PROTEIN DOF1.4-RELATED"/>
    <property type="match status" value="1"/>
</dbReference>
<evidence type="ECO:0000256" key="1">
    <source>
        <dbReference type="ARBA" id="ARBA00022723"/>
    </source>
</evidence>
<dbReference type="GO" id="GO:0003677">
    <property type="term" value="F:DNA binding"/>
    <property type="evidence" value="ECO:0007669"/>
    <property type="project" value="UniProtKB-UniRule"/>
</dbReference>
<evidence type="ECO:0000259" key="11">
    <source>
        <dbReference type="PROSITE" id="PS50884"/>
    </source>
</evidence>
<evidence type="ECO:0000313" key="13">
    <source>
        <dbReference type="Proteomes" id="UP000886595"/>
    </source>
</evidence>
<dbReference type="InterPro" id="IPR003851">
    <property type="entry name" value="Znf_Dof"/>
</dbReference>
<dbReference type="PROSITE" id="PS50884">
    <property type="entry name" value="ZF_DOF_2"/>
    <property type="match status" value="1"/>
</dbReference>
<protein>
    <recommendedName>
        <fullName evidence="9">Dof zinc finger protein</fullName>
    </recommendedName>
</protein>
<comment type="caution">
    <text evidence="12">The sequence shown here is derived from an EMBL/GenBank/DDBJ whole genome shotgun (WGS) entry which is preliminary data.</text>
</comment>
<keyword evidence="1 9" id="KW-0479">Metal-binding</keyword>
<keyword evidence="7 8" id="KW-0539">Nucleus</keyword>
<dbReference type="EMBL" id="JAAMPC010000291">
    <property type="protein sequence ID" value="KAG2242998.1"/>
    <property type="molecule type" value="Genomic_DNA"/>
</dbReference>
<evidence type="ECO:0000256" key="7">
    <source>
        <dbReference type="ARBA" id="ARBA00023242"/>
    </source>
</evidence>